<feature type="domain" description="Cell wall hydrolase SleB" evidence="3">
    <location>
        <begin position="159"/>
        <end position="267"/>
    </location>
</feature>
<keyword evidence="5" id="KW-1185">Reference proteome</keyword>
<keyword evidence="4" id="KW-0378">Hydrolase</keyword>
<comment type="caution">
    <text evidence="4">The sequence shown here is derived from an EMBL/GenBank/DDBJ whole genome shotgun (WGS) entry which is preliminary data.</text>
</comment>
<feature type="compositionally biased region" description="Low complexity" evidence="1">
    <location>
        <begin position="431"/>
        <end position="450"/>
    </location>
</feature>
<reference evidence="4 5" key="1">
    <citation type="submission" date="2019-04" db="EMBL/GenBank/DDBJ databases">
        <title>Sphingomonas psychrotolerans sp. nov., isolated from soil in the Tianshan Mountains, Xinjiang, China.</title>
        <authorList>
            <person name="Luo Y."/>
            <person name="Sheng H."/>
        </authorList>
    </citation>
    <scope>NUCLEOTIDE SEQUENCE [LARGE SCALE GENOMIC DNA]</scope>
    <source>
        <strain evidence="4 5">ZFGT-11</strain>
    </source>
</reference>
<keyword evidence="2" id="KW-1133">Transmembrane helix</keyword>
<dbReference type="GO" id="GO:0016787">
    <property type="term" value="F:hydrolase activity"/>
    <property type="evidence" value="ECO:0007669"/>
    <property type="project" value="UniProtKB-KW"/>
</dbReference>
<dbReference type="AlphaFoldDB" id="A0A4V6RBD3"/>
<dbReference type="InterPro" id="IPR011105">
    <property type="entry name" value="Cell_wall_hydrolase_SleB"/>
</dbReference>
<name>A0A4V6RBD3_9SPHN</name>
<keyword evidence="2" id="KW-0472">Membrane</keyword>
<dbReference type="InterPro" id="IPR042047">
    <property type="entry name" value="SleB_dom1"/>
</dbReference>
<evidence type="ECO:0000313" key="5">
    <source>
        <dbReference type="Proteomes" id="UP000306147"/>
    </source>
</evidence>
<dbReference type="Proteomes" id="UP000306147">
    <property type="component" value="Unassembled WGS sequence"/>
</dbReference>
<feature type="region of interest" description="Disordered" evidence="1">
    <location>
        <begin position="424"/>
        <end position="450"/>
    </location>
</feature>
<dbReference type="Gene3D" id="1.10.10.2520">
    <property type="entry name" value="Cell wall hydrolase SleB, domain 1"/>
    <property type="match status" value="1"/>
</dbReference>
<dbReference type="OrthoDB" id="9785345at2"/>
<proteinExistence type="predicted"/>
<keyword evidence="2" id="KW-0812">Transmembrane</keyword>
<accession>A0A4V6RBD3</accession>
<feature type="transmembrane region" description="Helical" evidence="2">
    <location>
        <begin position="46"/>
        <end position="67"/>
    </location>
</feature>
<organism evidence="4 5">
    <name type="scientific">Sphingomonas gei</name>
    <dbReference type="NCBI Taxonomy" id="1395960"/>
    <lineage>
        <taxon>Bacteria</taxon>
        <taxon>Pseudomonadati</taxon>
        <taxon>Pseudomonadota</taxon>
        <taxon>Alphaproteobacteria</taxon>
        <taxon>Sphingomonadales</taxon>
        <taxon>Sphingomonadaceae</taxon>
        <taxon>Sphingomonas</taxon>
    </lineage>
</organism>
<evidence type="ECO:0000256" key="1">
    <source>
        <dbReference type="SAM" id="MobiDB-lite"/>
    </source>
</evidence>
<evidence type="ECO:0000256" key="2">
    <source>
        <dbReference type="SAM" id="Phobius"/>
    </source>
</evidence>
<protein>
    <submittedName>
        <fullName evidence="4">Cell wall hydrolase</fullName>
    </submittedName>
</protein>
<evidence type="ECO:0000259" key="3">
    <source>
        <dbReference type="Pfam" id="PF07486"/>
    </source>
</evidence>
<gene>
    <name evidence="4" type="ORF">E5A73_11745</name>
</gene>
<dbReference type="EMBL" id="SRXT01000004">
    <property type="protein sequence ID" value="TGX53502.1"/>
    <property type="molecule type" value="Genomic_DNA"/>
</dbReference>
<sequence length="450" mass="47106">MRGQGTTSQSADFRRRMLMYDNARDAAARIEIMRQARRQDARRRSIVVAALACAALLVVGVMGAVLWRSAQPEKRQPAVTAQAAGVAVKLPGIDAPLPAVEPLELKPLPASDARAINAAVPFSTLPNPAARKFIAGGSTADIVRATDCLAAAVLYEAGDDAVGERAVAQVVLNRVRHPAFPHTVCGVVFQGSERKTGCQFTFTCDGAMTRMPPPAAWARARAIAAQALAGNVFASVGLATHYHTDWVVPYWSSSLDKVTAVKTHLFFRWTGGWGRPPAFFAAYGGVEPLIPQLAAISEAHRDAALAGDAEAAAAAAAAIAAAVTSAAPPPSPSFAPTANNPDAFLVTLGADVAADSYPALAKQACGARPRCLFMAWPSAVLTPKALPASTSQLEAMTFHYLRDPGLKQDRMRWDCSRTRRTNLGECLSRQSGGAPAPAGPAAPVSGSATP</sequence>
<dbReference type="Pfam" id="PF07486">
    <property type="entry name" value="Hydrolase_2"/>
    <property type="match status" value="1"/>
</dbReference>
<evidence type="ECO:0000313" key="4">
    <source>
        <dbReference type="EMBL" id="TGX53502.1"/>
    </source>
</evidence>